<evidence type="ECO:0000256" key="4">
    <source>
        <dbReference type="ARBA" id="ARBA00022729"/>
    </source>
</evidence>
<dbReference type="PANTHER" id="PTHR47974">
    <property type="entry name" value="OS07G0415500 PROTEIN"/>
    <property type="match status" value="1"/>
</dbReference>
<dbReference type="Pfam" id="PF00954">
    <property type="entry name" value="S_locus_glycop"/>
    <property type="match status" value="1"/>
</dbReference>
<dbReference type="PROSITE" id="PS00108">
    <property type="entry name" value="PROTEIN_KINASE_ST"/>
    <property type="match status" value="1"/>
</dbReference>
<dbReference type="GO" id="GO:0005524">
    <property type="term" value="F:ATP binding"/>
    <property type="evidence" value="ECO:0007669"/>
    <property type="project" value="UniProtKB-UniRule"/>
</dbReference>
<dbReference type="GO" id="GO:0048544">
    <property type="term" value="P:recognition of pollen"/>
    <property type="evidence" value="ECO:0007669"/>
    <property type="project" value="InterPro"/>
</dbReference>
<comment type="subcellular location">
    <subcellularLocation>
        <location evidence="1">Membrane</location>
        <topology evidence="1">Single-pass membrane protein</topology>
    </subcellularLocation>
</comment>
<dbReference type="PROSITE" id="PS00107">
    <property type="entry name" value="PROTEIN_KINASE_ATP"/>
    <property type="match status" value="1"/>
</dbReference>
<dbReference type="InterPro" id="IPR011009">
    <property type="entry name" value="Kinase-like_dom_sf"/>
</dbReference>
<accession>M8C895</accession>
<sequence>MLHFSILFVLTISVPPVACSSAANGSSILTEGQELSGGNRLISKNGKFALGFFTSGSSKSSSDNTTLPNRALITQQMFSSPAQGLAGTRLLAKNTVLFRKNLIDPAPGLYCMEIDPTGDPQYFVKLCNSSMAYFSTGEWMGWYFNLVPEMSGSNFLHTNFIDNDEEEYFTYTPTNPTMITICFLDVSGLTKQLLWLDSLQDWETIYVQPRAPCDVFAVCGPFTVCNDNALSLCNCMNGFSVKSPEDWVLDDRRGGCMRNTPLEHCNSNKSNTTGITDQFFPIHSVRLPYYARRMETIESGQECMQHATKNFSEKLGVGGFGSVFKGILRDSTTIAVKMLDGARQGEKQFRAEVSTIGMIQHVNLVKLIGFCCEGDRRMLVYEHMANRSLDVHIFQGNDSMLDWSTRFRIAIGVAKGLSYLHESCHDCIIHCDIKPENILLDAALVPKIADFGMAKLMGRNFSRVLTTMRGTIGYLAPEWISGVAITQKVDVYSYGMVLLEIMSGRRNSSPQECTSNCDHDVYFPVQAALKLLEGDVRTLVDQQLRGDINVEEVERACKAACWCIQDHDFDRPTMGEVVQVLEGLVELDMPPVPRLLQAISGSSSTT</sequence>
<keyword evidence="7" id="KW-0067">ATP-binding</keyword>
<dbReference type="SUPFAM" id="SSF56112">
    <property type="entry name" value="Protein kinase-like (PK-like)"/>
    <property type="match status" value="1"/>
</dbReference>
<dbReference type="InterPro" id="IPR000719">
    <property type="entry name" value="Prot_kinase_dom"/>
</dbReference>
<keyword evidence="2" id="KW-0808">Transferase</keyword>
<reference evidence="11" key="1">
    <citation type="submission" date="2015-06" db="UniProtKB">
        <authorList>
            <consortium name="EnsemblPlants"/>
        </authorList>
    </citation>
    <scope>IDENTIFICATION</scope>
</reference>
<name>M8C895_AEGTA</name>
<dbReference type="EnsemblPlants" id="EMT11323">
    <property type="protein sequence ID" value="EMT11323"/>
    <property type="gene ID" value="F775_15273"/>
</dbReference>
<dbReference type="GO" id="GO:0004672">
    <property type="term" value="F:protein kinase activity"/>
    <property type="evidence" value="ECO:0007669"/>
    <property type="project" value="InterPro"/>
</dbReference>
<dbReference type="InterPro" id="IPR000858">
    <property type="entry name" value="S_locus_glycoprot_dom"/>
</dbReference>
<evidence type="ECO:0000256" key="8">
    <source>
        <dbReference type="ARBA" id="ARBA00022989"/>
    </source>
</evidence>
<dbReference type="PANTHER" id="PTHR47974:SF19">
    <property type="entry name" value="RECEPTOR-LIKE SERINE_THREONINE-PROTEIN KINASE"/>
    <property type="match status" value="1"/>
</dbReference>
<dbReference type="PROSITE" id="PS50011">
    <property type="entry name" value="PROTEIN_KINASE_DOM"/>
    <property type="match status" value="1"/>
</dbReference>
<dbReference type="InterPro" id="IPR008271">
    <property type="entry name" value="Ser/Thr_kinase_AS"/>
</dbReference>
<dbReference type="FunFam" id="1.10.510.10:FF:000227">
    <property type="entry name" value="Serine/threonine-protein kinase"/>
    <property type="match status" value="1"/>
</dbReference>
<proteinExistence type="predicted"/>
<evidence type="ECO:0000256" key="5">
    <source>
        <dbReference type="ARBA" id="ARBA00022741"/>
    </source>
</evidence>
<dbReference type="GO" id="GO:0016020">
    <property type="term" value="C:membrane"/>
    <property type="evidence" value="ECO:0007669"/>
    <property type="project" value="UniProtKB-SubCell"/>
</dbReference>
<evidence type="ECO:0000256" key="10">
    <source>
        <dbReference type="ARBA" id="ARBA00023157"/>
    </source>
</evidence>
<evidence type="ECO:0000256" key="9">
    <source>
        <dbReference type="ARBA" id="ARBA00023136"/>
    </source>
</evidence>
<keyword evidence="10" id="KW-1015">Disulfide bond</keyword>
<evidence type="ECO:0000256" key="7">
    <source>
        <dbReference type="ARBA" id="ARBA00022840"/>
    </source>
</evidence>
<keyword evidence="5" id="KW-0547">Nucleotide-binding</keyword>
<keyword evidence="4" id="KW-0732">Signal</keyword>
<evidence type="ECO:0000256" key="3">
    <source>
        <dbReference type="ARBA" id="ARBA00022692"/>
    </source>
</evidence>
<organism evidence="11">
    <name type="scientific">Aegilops tauschii</name>
    <name type="common">Tausch's goatgrass</name>
    <name type="synonym">Aegilops squarrosa</name>
    <dbReference type="NCBI Taxonomy" id="37682"/>
    <lineage>
        <taxon>Eukaryota</taxon>
        <taxon>Viridiplantae</taxon>
        <taxon>Streptophyta</taxon>
        <taxon>Embryophyta</taxon>
        <taxon>Tracheophyta</taxon>
        <taxon>Spermatophyta</taxon>
        <taxon>Magnoliopsida</taxon>
        <taxon>Liliopsida</taxon>
        <taxon>Poales</taxon>
        <taxon>Poaceae</taxon>
        <taxon>BOP clade</taxon>
        <taxon>Pooideae</taxon>
        <taxon>Triticodae</taxon>
        <taxon>Triticeae</taxon>
        <taxon>Triticinae</taxon>
        <taxon>Aegilops</taxon>
    </lineage>
</organism>
<dbReference type="AlphaFoldDB" id="M8C895"/>
<evidence type="ECO:0000313" key="11">
    <source>
        <dbReference type="EnsemblPlants" id="EMT11323"/>
    </source>
</evidence>
<dbReference type="ExpressionAtlas" id="M8C895">
    <property type="expression patterns" value="baseline"/>
</dbReference>
<protein>
    <submittedName>
        <fullName evidence="11">Putative receptor protein kinase ZmPK1</fullName>
    </submittedName>
</protein>
<keyword evidence="3" id="KW-0812">Transmembrane</keyword>
<dbReference type="SMART" id="SM00220">
    <property type="entry name" value="S_TKc"/>
    <property type="match status" value="1"/>
</dbReference>
<keyword evidence="8" id="KW-1133">Transmembrane helix</keyword>
<dbReference type="InterPro" id="IPR017441">
    <property type="entry name" value="Protein_kinase_ATP_BS"/>
</dbReference>
<evidence type="ECO:0000256" key="1">
    <source>
        <dbReference type="ARBA" id="ARBA00004167"/>
    </source>
</evidence>
<keyword evidence="9" id="KW-0472">Membrane</keyword>
<evidence type="ECO:0000256" key="6">
    <source>
        <dbReference type="ARBA" id="ARBA00022777"/>
    </source>
</evidence>
<evidence type="ECO:0000256" key="2">
    <source>
        <dbReference type="ARBA" id="ARBA00022679"/>
    </source>
</evidence>
<dbReference type="Gene3D" id="3.30.200.20">
    <property type="entry name" value="Phosphorylase Kinase, domain 1"/>
    <property type="match status" value="1"/>
</dbReference>
<keyword evidence="6" id="KW-0418">Kinase</keyword>
<dbReference type="FunFam" id="3.30.200.20:FF:000178">
    <property type="entry name" value="serine/threonine-protein kinase PBS1-like"/>
    <property type="match status" value="1"/>
</dbReference>
<dbReference type="Pfam" id="PF00069">
    <property type="entry name" value="Pkinase"/>
    <property type="match status" value="1"/>
</dbReference>
<dbReference type="CDD" id="cd14066">
    <property type="entry name" value="STKc_IRAK"/>
    <property type="match status" value="1"/>
</dbReference>
<dbReference type="Gene3D" id="1.10.510.10">
    <property type="entry name" value="Transferase(Phosphotransferase) domain 1"/>
    <property type="match status" value="1"/>
</dbReference>